<name>A0ACC1U7H4_9AGAR</name>
<gene>
    <name evidence="1" type="ORF">F5876DRAFT_36308</name>
</gene>
<protein>
    <submittedName>
        <fullName evidence="1">Ferredoxin reductase-like C-terminal NADP-linked domain-containing protein</fullName>
    </submittedName>
</protein>
<dbReference type="EMBL" id="MU795008">
    <property type="protein sequence ID" value="KAJ3812915.1"/>
    <property type="molecule type" value="Genomic_DNA"/>
</dbReference>
<accession>A0ACC1U7H4</accession>
<evidence type="ECO:0000313" key="1">
    <source>
        <dbReference type="EMBL" id="KAJ3812915.1"/>
    </source>
</evidence>
<dbReference type="Proteomes" id="UP001163835">
    <property type="component" value="Unassembled WGS sequence"/>
</dbReference>
<organism evidence="1 2">
    <name type="scientific">Lentinula aff. lateritia</name>
    <dbReference type="NCBI Taxonomy" id="2804960"/>
    <lineage>
        <taxon>Eukaryota</taxon>
        <taxon>Fungi</taxon>
        <taxon>Dikarya</taxon>
        <taxon>Basidiomycota</taxon>
        <taxon>Agaricomycotina</taxon>
        <taxon>Agaricomycetes</taxon>
        <taxon>Agaricomycetidae</taxon>
        <taxon>Agaricales</taxon>
        <taxon>Marasmiineae</taxon>
        <taxon>Omphalotaceae</taxon>
        <taxon>Lentinula</taxon>
    </lineage>
</organism>
<reference evidence="1" key="1">
    <citation type="submission" date="2022-09" db="EMBL/GenBank/DDBJ databases">
        <title>A Global Phylogenomic Analysis of the Shiitake Genus Lentinula.</title>
        <authorList>
            <consortium name="DOE Joint Genome Institute"/>
            <person name="Sierra-Patev S."/>
            <person name="Min B."/>
            <person name="Naranjo-Ortiz M."/>
            <person name="Looney B."/>
            <person name="Konkel Z."/>
            <person name="Slot J.C."/>
            <person name="Sakamoto Y."/>
            <person name="Steenwyk J.L."/>
            <person name="Rokas A."/>
            <person name="Carro J."/>
            <person name="Camarero S."/>
            <person name="Ferreira P."/>
            <person name="Molpeceres G."/>
            <person name="Ruiz-Duenas F.J."/>
            <person name="Serrano A."/>
            <person name="Henrissat B."/>
            <person name="Drula E."/>
            <person name="Hughes K.W."/>
            <person name="Mata J.L."/>
            <person name="Ishikawa N.K."/>
            <person name="Vargas-Isla R."/>
            <person name="Ushijima S."/>
            <person name="Smith C.A."/>
            <person name="Ahrendt S."/>
            <person name="Andreopoulos W."/>
            <person name="He G."/>
            <person name="Labutti K."/>
            <person name="Lipzen A."/>
            <person name="Ng V."/>
            <person name="Riley R."/>
            <person name="Sandor L."/>
            <person name="Barry K."/>
            <person name="Martinez A.T."/>
            <person name="Xiao Y."/>
            <person name="Gibbons J.G."/>
            <person name="Terashima K."/>
            <person name="Grigoriev I.V."/>
            <person name="Hibbett D.S."/>
        </authorList>
    </citation>
    <scope>NUCLEOTIDE SEQUENCE</scope>
    <source>
        <strain evidence="1">TMI1499</strain>
    </source>
</reference>
<keyword evidence="2" id="KW-1185">Reference proteome</keyword>
<proteinExistence type="predicted"/>
<comment type="caution">
    <text evidence="1">The sequence shown here is derived from an EMBL/GenBank/DDBJ whole genome shotgun (WGS) entry which is preliminary data.</text>
</comment>
<sequence length="350" mass="39310">MRPTSIRLRPSQSNFKKWYSTIPNTSTRKGVRQLVIGSILSFGALTSFYLFFPDASRGAPTIKHGKLSPSHFTPCTITSSEPCGPSARLITLSVSTKLLPGPDEQRFPSIWSVFIKDDDIQVERPYTPLEGVDAEGRMSFWIKKYDHGEVGRWLHSKKVGDEIDIRAPLQTWLWKDDNVWDEVVMISGGSGIAPFFQLFHEIISRGVSSRTRFTLLHSSRSPSELPPFKILQRLSSFASDNPERFRFRVFVDTLDSEEKQKMQLNVGRINKAALLSSLQEQSTSSKWLRWPYSRPPVEAQVDVQKTLFLVCGPEPMVAAISGPYGRNFSQGPVGGVLARLGATSSQVYKL</sequence>
<evidence type="ECO:0000313" key="2">
    <source>
        <dbReference type="Proteomes" id="UP001163835"/>
    </source>
</evidence>